<organism evidence="1 2">
    <name type="scientific">Sinorhizobium mexicanum</name>
    <dbReference type="NCBI Taxonomy" id="375549"/>
    <lineage>
        <taxon>Bacteria</taxon>
        <taxon>Pseudomonadati</taxon>
        <taxon>Pseudomonadota</taxon>
        <taxon>Alphaproteobacteria</taxon>
        <taxon>Hyphomicrobiales</taxon>
        <taxon>Rhizobiaceae</taxon>
        <taxon>Sinorhizobium/Ensifer group</taxon>
        <taxon>Sinorhizobium</taxon>
    </lineage>
</organism>
<sequence length="116" mass="13093">MRSEDLFFRAWFGVSQSSLVHSLRCLANDLECVGKCDATQVRPVAINTWALAQRSVPCLIGRTLGHPSVGDGRPALSSELFYFDPDRGIARTMSRWYRLGTRVDPDYWTERLAGRS</sequence>
<dbReference type="Pfam" id="PF20339">
    <property type="entry name" value="DUF6634"/>
    <property type="match status" value="1"/>
</dbReference>
<dbReference type="AlphaFoldDB" id="A0A859QPU9"/>
<dbReference type="Proteomes" id="UP000510721">
    <property type="component" value="Chromosome"/>
</dbReference>
<proteinExistence type="predicted"/>
<gene>
    <name evidence="1" type="ORF">FKV68_08420</name>
</gene>
<accession>A0A859QPU9</accession>
<protein>
    <submittedName>
        <fullName evidence="1">Uncharacterized protein</fullName>
    </submittedName>
</protein>
<dbReference type="EMBL" id="CP041238">
    <property type="protein sequence ID" value="QLL61469.1"/>
    <property type="molecule type" value="Genomic_DNA"/>
</dbReference>
<keyword evidence="2" id="KW-1185">Reference proteome</keyword>
<dbReference type="RefSeq" id="WP_342454830.1">
    <property type="nucleotide sequence ID" value="NZ_CP041238.1"/>
</dbReference>
<evidence type="ECO:0000313" key="2">
    <source>
        <dbReference type="Proteomes" id="UP000510721"/>
    </source>
</evidence>
<name>A0A859QPU9_9HYPH</name>
<dbReference type="InterPro" id="IPR046574">
    <property type="entry name" value="DUF6634"/>
</dbReference>
<dbReference type="KEGG" id="emx:FKV68_08420"/>
<evidence type="ECO:0000313" key="1">
    <source>
        <dbReference type="EMBL" id="QLL61469.1"/>
    </source>
</evidence>
<reference evidence="1 2" key="1">
    <citation type="submission" date="2019-06" db="EMBL/GenBank/DDBJ databases">
        <title>Complete genome sequence of Ensifer mexicanus ITTG R7 isolated from nodules of Acacia angustissima (Mill.) Kuntze.</title>
        <authorList>
            <person name="Rincon-Rosales R."/>
            <person name="Rogel M.A."/>
            <person name="Guerrero G."/>
            <person name="Rincon-Molina C.I."/>
            <person name="Lopez-Lopez A."/>
            <person name="Martinez-Romero E."/>
        </authorList>
    </citation>
    <scope>NUCLEOTIDE SEQUENCE [LARGE SCALE GENOMIC DNA]</scope>
    <source>
        <strain evidence="1 2">ITTG R7</strain>
    </source>
</reference>